<dbReference type="EC" id="2.7.4.9" evidence="2"/>
<dbReference type="AlphaFoldDB" id="A0A1Y5R815"/>
<dbReference type="GO" id="GO:0004798">
    <property type="term" value="F:dTMP kinase activity"/>
    <property type="evidence" value="ECO:0007669"/>
    <property type="project" value="UniProtKB-EC"/>
</dbReference>
<gene>
    <name evidence="2" type="primary">tmk_1</name>
    <name evidence="2" type="ORF">OCH7691_00082</name>
</gene>
<dbReference type="GO" id="GO:0043751">
    <property type="term" value="F:polyphosphate:AMP phosphotransferase activity"/>
    <property type="evidence" value="ECO:0007669"/>
    <property type="project" value="InterPro"/>
</dbReference>
<dbReference type="GO" id="GO:0006797">
    <property type="term" value="P:polyphosphate metabolic process"/>
    <property type="evidence" value="ECO:0007669"/>
    <property type="project" value="InterPro"/>
</dbReference>
<accession>A0A1Y5R815</accession>
<reference evidence="2 3" key="1">
    <citation type="submission" date="2017-03" db="EMBL/GenBank/DDBJ databases">
        <authorList>
            <person name="Afonso C.L."/>
            <person name="Miller P.J."/>
            <person name="Scott M.A."/>
            <person name="Spackman E."/>
            <person name="Goraichik I."/>
            <person name="Dimitrov K.M."/>
            <person name="Suarez D.L."/>
            <person name="Swayne D.E."/>
        </authorList>
    </citation>
    <scope>NUCLEOTIDE SEQUENCE [LARGE SCALE GENOMIC DNA]</scope>
    <source>
        <strain evidence="2 3">CECT 7691</strain>
    </source>
</reference>
<dbReference type="EMBL" id="FWFR01000001">
    <property type="protein sequence ID" value="SLN11268.1"/>
    <property type="molecule type" value="Genomic_DNA"/>
</dbReference>
<dbReference type="InParanoid" id="A0A1Y5R815"/>
<keyword evidence="2" id="KW-0808">Transferase</keyword>
<feature type="domain" description="Polyphosphate kinase-2-related" evidence="1">
    <location>
        <begin position="267"/>
        <end position="487"/>
    </location>
</feature>
<dbReference type="InterPro" id="IPR022488">
    <property type="entry name" value="PPK2-related"/>
</dbReference>
<dbReference type="Pfam" id="PF03976">
    <property type="entry name" value="PPK2"/>
    <property type="match status" value="2"/>
</dbReference>
<dbReference type="SUPFAM" id="SSF52540">
    <property type="entry name" value="P-loop containing nucleoside triphosphate hydrolases"/>
    <property type="match status" value="2"/>
</dbReference>
<keyword evidence="2" id="KW-0418">Kinase</keyword>
<evidence type="ECO:0000313" key="3">
    <source>
        <dbReference type="Proteomes" id="UP000193200"/>
    </source>
</evidence>
<organism evidence="2 3">
    <name type="scientific">Oceanibacterium hippocampi</name>
    <dbReference type="NCBI Taxonomy" id="745714"/>
    <lineage>
        <taxon>Bacteria</taxon>
        <taxon>Pseudomonadati</taxon>
        <taxon>Pseudomonadota</taxon>
        <taxon>Alphaproteobacteria</taxon>
        <taxon>Sneathiellales</taxon>
        <taxon>Sneathiellaceae</taxon>
        <taxon>Oceanibacterium</taxon>
    </lineage>
</organism>
<dbReference type="OrthoDB" id="9775224at2"/>
<dbReference type="InterPro" id="IPR027417">
    <property type="entry name" value="P-loop_NTPase"/>
</dbReference>
<dbReference type="NCBIfam" id="TIGR03708">
    <property type="entry name" value="poly_P_AMP_trns"/>
    <property type="match status" value="1"/>
</dbReference>
<dbReference type="PANTHER" id="PTHR34383:SF3">
    <property type="entry name" value="POLYPHOSPHATE:AMP PHOSPHOTRANSFERASE"/>
    <property type="match status" value="1"/>
</dbReference>
<dbReference type="Proteomes" id="UP000193200">
    <property type="component" value="Unassembled WGS sequence"/>
</dbReference>
<dbReference type="Gene3D" id="3.40.50.300">
    <property type="entry name" value="P-loop containing nucleotide triphosphate hydrolases"/>
    <property type="match status" value="2"/>
</dbReference>
<evidence type="ECO:0000313" key="2">
    <source>
        <dbReference type="EMBL" id="SLN11268.1"/>
    </source>
</evidence>
<dbReference type="PANTHER" id="PTHR34383">
    <property type="entry name" value="POLYPHOSPHATE:AMP PHOSPHOTRANSFERASE-RELATED"/>
    <property type="match status" value="1"/>
</dbReference>
<sequence>MFEVAEQKHSLNKEAYREAVETLRFDLLSRQLELAEKRDFSVIVVVSGVDGAGKGEAIHSLFEWMDPKHMKAHAFGEPTEEQRMHPRMWRYWHAVPPKGEIAVVFGSWYFDPMRARVLGERDAASFDRELGAINRFEAMLASEGVLILKLWFHLSLEQQKKRLAAIARKPSPGLHVLAEWSGVANHAAVNETSETVIRRTNAAHAPWIVVPSADGHYRDVMLGRTIADAIGERMAGKEPARPEAVSMTAPSIDGRTILDSLDLGKSLDKSSYERQLARYQHRLFKLAEKGAFDGRAVVTVFEGWDAAGKGGAIRRIVRALDPRMVRMFPISAPSEEELAHPYLWRFWRRLPRHGQLSVFDRSWYGRVLVERVEGFCDEADWQRAYTEINDFETQLADDNYLVLKFWLHISKDEQLKRFKAREQTPFKQYKITDDDWRNRRQWDAYAVAANDMIERTSTRAAPWTLIEAEDKRHARVKVLKTLCKRLESVL</sequence>
<dbReference type="InterPro" id="IPR022489">
    <property type="entry name" value="PolyP_AMP_Tfrase"/>
</dbReference>
<evidence type="ECO:0000259" key="1">
    <source>
        <dbReference type="Pfam" id="PF03976"/>
    </source>
</evidence>
<proteinExistence type="predicted"/>
<keyword evidence="3" id="KW-1185">Reference proteome</keyword>
<protein>
    <submittedName>
        <fullName evidence="2">Thymidylate kinase</fullName>
        <ecNumber evidence="2">2.7.4.9</ecNumber>
    </submittedName>
</protein>
<name>A0A1Y5R815_9PROT</name>
<feature type="domain" description="Polyphosphate kinase-2-related" evidence="1">
    <location>
        <begin position="11"/>
        <end position="232"/>
    </location>
</feature>
<dbReference type="RefSeq" id="WP_085881457.1">
    <property type="nucleotide sequence ID" value="NZ_FWFR01000001.1"/>
</dbReference>